<feature type="domain" description="HTH tetR-type" evidence="4">
    <location>
        <begin position="105"/>
        <end position="165"/>
    </location>
</feature>
<dbReference type="InterPro" id="IPR001647">
    <property type="entry name" value="HTH_TetR"/>
</dbReference>
<evidence type="ECO:0000259" key="4">
    <source>
        <dbReference type="PROSITE" id="PS50977"/>
    </source>
</evidence>
<dbReference type="GO" id="GO:0003700">
    <property type="term" value="F:DNA-binding transcription factor activity"/>
    <property type="evidence" value="ECO:0007669"/>
    <property type="project" value="TreeGrafter"/>
</dbReference>
<dbReference type="Gene3D" id="1.10.357.10">
    <property type="entry name" value="Tetracycline Repressor, domain 2"/>
    <property type="match status" value="1"/>
</dbReference>
<dbReference type="SMART" id="SM00530">
    <property type="entry name" value="HTH_XRE"/>
    <property type="match status" value="1"/>
</dbReference>
<evidence type="ECO:0000259" key="3">
    <source>
        <dbReference type="PROSITE" id="PS50943"/>
    </source>
</evidence>
<feature type="domain" description="HTH cro/C1-type" evidence="3">
    <location>
        <begin position="19"/>
        <end position="73"/>
    </location>
</feature>
<reference evidence="5" key="1">
    <citation type="submission" date="2023-10" db="EMBL/GenBank/DDBJ databases">
        <title>Development of a sustainable strategy for remediation of hydrocarbon-contaminated territories based on the waste exchange concept.</title>
        <authorList>
            <person name="Krivoruchko A."/>
        </authorList>
    </citation>
    <scope>NUCLEOTIDE SEQUENCE</scope>
    <source>
        <strain evidence="5">IEGM 68</strain>
    </source>
</reference>
<name>A0AAE4UVZ7_9NOCA</name>
<gene>
    <name evidence="5" type="ORF">R4315_05280</name>
</gene>
<dbReference type="Proteomes" id="UP001185863">
    <property type="component" value="Unassembled WGS sequence"/>
</dbReference>
<evidence type="ECO:0000313" key="6">
    <source>
        <dbReference type="Proteomes" id="UP001185863"/>
    </source>
</evidence>
<dbReference type="InterPro" id="IPR010982">
    <property type="entry name" value="Lambda_DNA-bd_dom_sf"/>
</dbReference>
<organism evidence="5 6">
    <name type="scientific">Rhodococcus oxybenzonivorans</name>
    <dbReference type="NCBI Taxonomy" id="1990687"/>
    <lineage>
        <taxon>Bacteria</taxon>
        <taxon>Bacillati</taxon>
        <taxon>Actinomycetota</taxon>
        <taxon>Actinomycetes</taxon>
        <taxon>Mycobacteriales</taxon>
        <taxon>Nocardiaceae</taxon>
        <taxon>Rhodococcus</taxon>
    </lineage>
</organism>
<dbReference type="PANTHER" id="PTHR30055:SF237">
    <property type="entry name" value="TRANSCRIPTIONAL REPRESSOR MCE3R"/>
    <property type="match status" value="1"/>
</dbReference>
<dbReference type="CDD" id="cd00093">
    <property type="entry name" value="HTH_XRE"/>
    <property type="match status" value="1"/>
</dbReference>
<dbReference type="PROSITE" id="PS50943">
    <property type="entry name" value="HTH_CROC1"/>
    <property type="match status" value="1"/>
</dbReference>
<sequence>MTEHRTVLRDVGADGGMRVRNARKRSGISLRELARRIDVSPGTMSAIETGKTALTVHRLHRIADALDVSAVDILTDTIPESDALPGLVPGPDATGSSAQWREFEPLNLDPVLEAAIETFVGTGYHGATMRLVASNARMSVPGVYHHYPSKQHLIVAILDLAMAELHWRVPAARAEGRTPAERFANMVEALALFHTHRRNLAFIGASEMRSLAAPNDARIARQRNQVQYMLDDEVEKALREGDFTTSHPHDAARAVSTMCTSLPQWFRPGGTTSPEQIAAEYAQFALDMMRGKASTQ</sequence>
<dbReference type="EMBL" id="JAWLUP010000006">
    <property type="protein sequence ID" value="MDV7263968.1"/>
    <property type="molecule type" value="Genomic_DNA"/>
</dbReference>
<dbReference type="InterPro" id="IPR050109">
    <property type="entry name" value="HTH-type_TetR-like_transc_reg"/>
</dbReference>
<dbReference type="Gene3D" id="1.10.260.40">
    <property type="entry name" value="lambda repressor-like DNA-binding domains"/>
    <property type="match status" value="1"/>
</dbReference>
<dbReference type="GO" id="GO:0000976">
    <property type="term" value="F:transcription cis-regulatory region binding"/>
    <property type="evidence" value="ECO:0007669"/>
    <property type="project" value="TreeGrafter"/>
</dbReference>
<accession>A0AAE4UVZ7</accession>
<comment type="caution">
    <text evidence="5">The sequence shown here is derived from an EMBL/GenBank/DDBJ whole genome shotgun (WGS) entry which is preliminary data.</text>
</comment>
<dbReference type="Pfam" id="PF01381">
    <property type="entry name" value="HTH_3"/>
    <property type="match status" value="1"/>
</dbReference>
<proteinExistence type="predicted"/>
<dbReference type="PROSITE" id="PS50977">
    <property type="entry name" value="HTH_TETR_2"/>
    <property type="match status" value="1"/>
</dbReference>
<evidence type="ECO:0000313" key="5">
    <source>
        <dbReference type="EMBL" id="MDV7263968.1"/>
    </source>
</evidence>
<dbReference type="SUPFAM" id="SSF46689">
    <property type="entry name" value="Homeodomain-like"/>
    <property type="match status" value="1"/>
</dbReference>
<feature type="DNA-binding region" description="H-T-H motif" evidence="2">
    <location>
        <begin position="128"/>
        <end position="147"/>
    </location>
</feature>
<dbReference type="SUPFAM" id="SSF48498">
    <property type="entry name" value="Tetracyclin repressor-like, C-terminal domain"/>
    <property type="match status" value="1"/>
</dbReference>
<dbReference type="InterPro" id="IPR041490">
    <property type="entry name" value="KstR2_TetR_C"/>
</dbReference>
<dbReference type="SUPFAM" id="SSF47413">
    <property type="entry name" value="lambda repressor-like DNA-binding domains"/>
    <property type="match status" value="1"/>
</dbReference>
<evidence type="ECO:0000256" key="1">
    <source>
        <dbReference type="ARBA" id="ARBA00023125"/>
    </source>
</evidence>
<dbReference type="AlphaFoldDB" id="A0AAE4UVZ7"/>
<dbReference type="Pfam" id="PF17932">
    <property type="entry name" value="TetR_C_24"/>
    <property type="match status" value="1"/>
</dbReference>
<evidence type="ECO:0000256" key="2">
    <source>
        <dbReference type="PROSITE-ProRule" id="PRU00335"/>
    </source>
</evidence>
<dbReference type="PANTHER" id="PTHR30055">
    <property type="entry name" value="HTH-TYPE TRANSCRIPTIONAL REGULATOR RUTR"/>
    <property type="match status" value="1"/>
</dbReference>
<dbReference type="InterPro" id="IPR001387">
    <property type="entry name" value="Cro/C1-type_HTH"/>
</dbReference>
<dbReference type="InterPro" id="IPR036271">
    <property type="entry name" value="Tet_transcr_reg_TetR-rel_C_sf"/>
</dbReference>
<dbReference type="InterPro" id="IPR009057">
    <property type="entry name" value="Homeodomain-like_sf"/>
</dbReference>
<keyword evidence="1 2" id="KW-0238">DNA-binding</keyword>
<dbReference type="Pfam" id="PF00440">
    <property type="entry name" value="TetR_N"/>
    <property type="match status" value="1"/>
</dbReference>
<dbReference type="RefSeq" id="WP_317745615.1">
    <property type="nucleotide sequence ID" value="NZ_JAWLUP010000006.1"/>
</dbReference>
<protein>
    <submittedName>
        <fullName evidence="5">TetR family transcriptional regulator</fullName>
    </submittedName>
</protein>
<dbReference type="PRINTS" id="PR00455">
    <property type="entry name" value="HTHTETR"/>
</dbReference>